<protein>
    <submittedName>
        <fullName evidence="2">Uncharacterized protein</fullName>
    </submittedName>
</protein>
<comment type="caution">
    <text evidence="2">The sequence shown here is derived from an EMBL/GenBank/DDBJ whole genome shotgun (WGS) entry which is preliminary data.</text>
</comment>
<dbReference type="AlphaFoldDB" id="A0AA40C2P8"/>
<gene>
    <name evidence="2" type="ORF">B0T14DRAFT_514535</name>
</gene>
<accession>A0AA40C2P8</accession>
<feature type="compositionally biased region" description="Basic residues" evidence="1">
    <location>
        <begin position="40"/>
        <end position="56"/>
    </location>
</feature>
<reference evidence="2" key="1">
    <citation type="submission" date="2023-06" db="EMBL/GenBank/DDBJ databases">
        <title>Genome-scale phylogeny and comparative genomics of the fungal order Sordariales.</title>
        <authorList>
            <consortium name="Lawrence Berkeley National Laboratory"/>
            <person name="Hensen N."/>
            <person name="Bonometti L."/>
            <person name="Westerberg I."/>
            <person name="Brannstrom I.O."/>
            <person name="Guillou S."/>
            <person name="Cros-Aarteil S."/>
            <person name="Calhoun S."/>
            <person name="Haridas S."/>
            <person name="Kuo A."/>
            <person name="Mondo S."/>
            <person name="Pangilinan J."/>
            <person name="Riley R."/>
            <person name="Labutti K."/>
            <person name="Andreopoulos B."/>
            <person name="Lipzen A."/>
            <person name="Chen C."/>
            <person name="Yanf M."/>
            <person name="Daum C."/>
            <person name="Ng V."/>
            <person name="Clum A."/>
            <person name="Steindorff A."/>
            <person name="Ohm R."/>
            <person name="Martin F."/>
            <person name="Silar P."/>
            <person name="Natvig D."/>
            <person name="Lalanne C."/>
            <person name="Gautier V."/>
            <person name="Ament-Velasquez S.L."/>
            <person name="Kruys A."/>
            <person name="Hutchinson M.I."/>
            <person name="Powell A.J."/>
            <person name="Barry K."/>
            <person name="Miller A.N."/>
            <person name="Grigoriev I.V."/>
            <person name="Debuchy R."/>
            <person name="Gladieux P."/>
            <person name="Thoren M.H."/>
            <person name="Johannesson H."/>
        </authorList>
    </citation>
    <scope>NUCLEOTIDE SEQUENCE</scope>
    <source>
        <strain evidence="2">CBS 606.72</strain>
    </source>
</reference>
<feature type="compositionally biased region" description="Polar residues" evidence="1">
    <location>
        <begin position="80"/>
        <end position="97"/>
    </location>
</feature>
<dbReference type="Proteomes" id="UP001175000">
    <property type="component" value="Unassembled WGS sequence"/>
</dbReference>
<sequence>MGVCPCPPFSPLTIHPMLTTVLRFKQRYPYPQRRDTYHQTGRKGRHHRPHRKRKVFARPNSLQPPPPHRWDYRHRLPRPQYNTQSPSSANASLVSHNSQLQTPWRHSVVTLIQPGLVPTMRVRLC</sequence>
<evidence type="ECO:0000313" key="3">
    <source>
        <dbReference type="Proteomes" id="UP001175000"/>
    </source>
</evidence>
<dbReference type="EMBL" id="JAULSU010000003">
    <property type="protein sequence ID" value="KAK0622820.1"/>
    <property type="molecule type" value="Genomic_DNA"/>
</dbReference>
<evidence type="ECO:0000256" key="1">
    <source>
        <dbReference type="SAM" id="MobiDB-lite"/>
    </source>
</evidence>
<name>A0AA40C2P8_9PEZI</name>
<feature type="region of interest" description="Disordered" evidence="1">
    <location>
        <begin position="29"/>
        <end position="97"/>
    </location>
</feature>
<keyword evidence="3" id="KW-1185">Reference proteome</keyword>
<proteinExistence type="predicted"/>
<organism evidence="2 3">
    <name type="scientific">Immersiella caudata</name>
    <dbReference type="NCBI Taxonomy" id="314043"/>
    <lineage>
        <taxon>Eukaryota</taxon>
        <taxon>Fungi</taxon>
        <taxon>Dikarya</taxon>
        <taxon>Ascomycota</taxon>
        <taxon>Pezizomycotina</taxon>
        <taxon>Sordariomycetes</taxon>
        <taxon>Sordariomycetidae</taxon>
        <taxon>Sordariales</taxon>
        <taxon>Lasiosphaeriaceae</taxon>
        <taxon>Immersiella</taxon>
    </lineage>
</organism>
<evidence type="ECO:0000313" key="2">
    <source>
        <dbReference type="EMBL" id="KAK0622820.1"/>
    </source>
</evidence>